<proteinExistence type="predicted"/>
<evidence type="ECO:0000313" key="2">
    <source>
        <dbReference type="EMBL" id="MBB4036711.1"/>
    </source>
</evidence>
<gene>
    <name evidence="2" type="ORF">GGR21_002617</name>
</gene>
<dbReference type="Proteomes" id="UP000555103">
    <property type="component" value="Unassembled WGS sequence"/>
</dbReference>
<accession>A0A840CNN5</accession>
<protein>
    <recommendedName>
        <fullName evidence="1">DinB-like domain-containing protein</fullName>
    </recommendedName>
</protein>
<keyword evidence="3" id="KW-1185">Reference proteome</keyword>
<evidence type="ECO:0000259" key="1">
    <source>
        <dbReference type="Pfam" id="PF12867"/>
    </source>
</evidence>
<dbReference type="SUPFAM" id="SSF109854">
    <property type="entry name" value="DinB/YfiT-like putative metalloenzymes"/>
    <property type="match status" value="1"/>
</dbReference>
<feature type="domain" description="DinB-like" evidence="1">
    <location>
        <begin position="20"/>
        <end position="152"/>
    </location>
</feature>
<dbReference type="Pfam" id="PF12867">
    <property type="entry name" value="DinB_2"/>
    <property type="match status" value="1"/>
</dbReference>
<dbReference type="EMBL" id="JACIEP010000008">
    <property type="protein sequence ID" value="MBB4036711.1"/>
    <property type="molecule type" value="Genomic_DNA"/>
</dbReference>
<dbReference type="InterPro" id="IPR024775">
    <property type="entry name" value="DinB-like"/>
</dbReference>
<dbReference type="InterPro" id="IPR034660">
    <property type="entry name" value="DinB/YfiT-like"/>
</dbReference>
<name>A0A840CNN5_9BACT</name>
<reference evidence="2 3" key="1">
    <citation type="submission" date="2020-08" db="EMBL/GenBank/DDBJ databases">
        <title>Genomic Encyclopedia of Type Strains, Phase IV (KMG-IV): sequencing the most valuable type-strain genomes for metagenomic binning, comparative biology and taxonomic classification.</title>
        <authorList>
            <person name="Goeker M."/>
        </authorList>
    </citation>
    <scope>NUCLEOTIDE SEQUENCE [LARGE SCALE GENOMIC DNA]</scope>
    <source>
        <strain evidence="2 3">DSM 104969</strain>
    </source>
</reference>
<evidence type="ECO:0000313" key="3">
    <source>
        <dbReference type="Proteomes" id="UP000555103"/>
    </source>
</evidence>
<comment type="caution">
    <text evidence="2">The sequence shown here is derived from an EMBL/GenBank/DDBJ whole genome shotgun (WGS) entry which is preliminary data.</text>
</comment>
<sequence>MILDRDFNSIVDGVLDIVRNWEKRLLDLPVDVITEKRNSQDRTIKQLVGHLIDSASNNHQRMVRLQYNAELIFPDYTQHNDLWIALQHYQDMNWSDLVNLWKFYNLHIVHIIRNIDKSKLDNKWTDFEGNTVTLGNMIDGYLSHLQLHTKEIEEIINS</sequence>
<dbReference type="AlphaFoldDB" id="A0A840CNN5"/>
<dbReference type="Gene3D" id="1.20.120.450">
    <property type="entry name" value="dinb family like domain"/>
    <property type="match status" value="1"/>
</dbReference>
<organism evidence="2 3">
    <name type="scientific">Dysgonomonas hofstadii</name>
    <dbReference type="NCBI Taxonomy" id="637886"/>
    <lineage>
        <taxon>Bacteria</taxon>
        <taxon>Pseudomonadati</taxon>
        <taxon>Bacteroidota</taxon>
        <taxon>Bacteroidia</taxon>
        <taxon>Bacteroidales</taxon>
        <taxon>Dysgonomonadaceae</taxon>
        <taxon>Dysgonomonas</taxon>
    </lineage>
</organism>